<organism evidence="3">
    <name type="scientific">Hexamita inflata</name>
    <dbReference type="NCBI Taxonomy" id="28002"/>
    <lineage>
        <taxon>Eukaryota</taxon>
        <taxon>Metamonada</taxon>
        <taxon>Diplomonadida</taxon>
        <taxon>Hexamitidae</taxon>
        <taxon>Hexamitinae</taxon>
        <taxon>Hexamita</taxon>
    </lineage>
</organism>
<dbReference type="Gene3D" id="3.80.10.10">
    <property type="entry name" value="Ribonuclease Inhibitor"/>
    <property type="match status" value="1"/>
</dbReference>
<dbReference type="PROSITE" id="PS51450">
    <property type="entry name" value="LRR"/>
    <property type="match status" value="2"/>
</dbReference>
<evidence type="ECO:0000313" key="3">
    <source>
        <dbReference type="EMBL" id="CAI9936150.1"/>
    </source>
</evidence>
<comment type="caution">
    <text evidence="3">The sequence shown here is derived from an EMBL/GenBank/DDBJ whole genome shotgun (WGS) entry which is preliminary data.</text>
</comment>
<proteinExistence type="predicted"/>
<sequence length="458" mass="52733">MTEEHLNLQNQEYDEYMVSKYESKIQNGFLQVGSSDNGDPEIINLNFLEKLNIQTLKLYNNNAMYVQMESNTIKELNLKLPSHLQELLKLNVDDLELENLEVLVLDANRLQNNQLNNLAKFKKLHTLDLSYNNVNLIHIQSVVSLTKLFIKCCGLKNIEQITSLVNLKELNLSLNPDIDIAPLCKVNSLTKLNISECQLKQIDQIGNITNLQVLNASKNLLGNTDNIGLLVNLKELNISYNNNIDITALKDLVGLIKLQLQCCGFQKVSTLKSLINLQNLDLSYNYNLNITELQYLKNLTDLNLLSCNLVSICVLKPLVKLESLIIEDNKIVYLDANLNEMKQLKVLRVDVNRISDFTQFQKHNNYKKIYENEHKCIDISYQYQPSENELFQANKMRHIERPNNQLIEISNKRQTFITALNNFIHEIVAVTNNAHQNHIKLTSSVVCFIQQLDQFVFD</sequence>
<dbReference type="InterPro" id="IPR001611">
    <property type="entry name" value="Leu-rich_rpt"/>
</dbReference>
<dbReference type="InterPro" id="IPR032675">
    <property type="entry name" value="LRR_dom_sf"/>
</dbReference>
<name>A0AA86PC70_9EUKA</name>
<evidence type="ECO:0000313" key="4">
    <source>
        <dbReference type="EMBL" id="CAL6089409.1"/>
    </source>
</evidence>
<dbReference type="SUPFAM" id="SSF52058">
    <property type="entry name" value="L domain-like"/>
    <property type="match status" value="1"/>
</dbReference>
<reference evidence="3" key="1">
    <citation type="submission" date="2023-06" db="EMBL/GenBank/DDBJ databases">
        <authorList>
            <person name="Kurt Z."/>
        </authorList>
    </citation>
    <scope>NUCLEOTIDE SEQUENCE</scope>
</reference>
<dbReference type="Proteomes" id="UP001642409">
    <property type="component" value="Unassembled WGS sequence"/>
</dbReference>
<dbReference type="EMBL" id="CAXDID020000419">
    <property type="protein sequence ID" value="CAL6089409.1"/>
    <property type="molecule type" value="Genomic_DNA"/>
</dbReference>
<evidence type="ECO:0000256" key="2">
    <source>
        <dbReference type="ARBA" id="ARBA00022737"/>
    </source>
</evidence>
<dbReference type="AlphaFoldDB" id="A0AA86PC70"/>
<dbReference type="InterPro" id="IPR050836">
    <property type="entry name" value="SDS22/Internalin_LRR"/>
</dbReference>
<keyword evidence="2" id="KW-0677">Repeat</keyword>
<dbReference type="PANTHER" id="PTHR46652:SF3">
    <property type="entry name" value="LEUCINE-RICH REPEAT-CONTAINING PROTEIN 9"/>
    <property type="match status" value="1"/>
</dbReference>
<keyword evidence="5" id="KW-1185">Reference proteome</keyword>
<dbReference type="PANTHER" id="PTHR46652">
    <property type="entry name" value="LEUCINE-RICH REPEAT AND IQ DOMAIN-CONTAINING PROTEIN 1-RELATED"/>
    <property type="match status" value="1"/>
</dbReference>
<gene>
    <name evidence="3" type="ORF">HINF_LOCUS23795</name>
    <name evidence="4" type="ORF">HINF_LOCUS64818</name>
</gene>
<evidence type="ECO:0000313" key="5">
    <source>
        <dbReference type="Proteomes" id="UP001642409"/>
    </source>
</evidence>
<protein>
    <submittedName>
        <fullName evidence="3">Tandem-95 repeat protein</fullName>
    </submittedName>
    <submittedName>
        <fullName evidence="4">Tandem-95_repeat protein</fullName>
    </submittedName>
</protein>
<reference evidence="4 5" key="2">
    <citation type="submission" date="2024-07" db="EMBL/GenBank/DDBJ databases">
        <authorList>
            <person name="Akdeniz Z."/>
        </authorList>
    </citation>
    <scope>NUCLEOTIDE SEQUENCE [LARGE SCALE GENOMIC DNA]</scope>
</reference>
<accession>A0AA86PC70</accession>
<keyword evidence="1" id="KW-0433">Leucine-rich repeat</keyword>
<evidence type="ECO:0000256" key="1">
    <source>
        <dbReference type="ARBA" id="ARBA00022614"/>
    </source>
</evidence>
<dbReference type="EMBL" id="CATOUU010000632">
    <property type="protein sequence ID" value="CAI9936150.1"/>
    <property type="molecule type" value="Genomic_DNA"/>
</dbReference>